<sequence>MAAPANTSVEGLAGKCPDVLKKLIQGTVTFKTLSEGKPVFDGIKTDFEKAGLNVVKVLEVKNHFLRDEYENEKGFLNKRKARERNFSLNEVYLYHGTNESKEVFLQEGMDNRLASKGLFGKGIYFSDDPKKCLMYAERGTKDELILLTRVLLGESKVYEDGKTDRSLKREPKKENPGQGSRFYDSVQGRCGAFREFVIYEKRRALVECIITFTKVFDDSQAKIKKPVDPSGIKLEKKVKIQAQALSHSSPDPGGSNDDEADETDVIDSSGSDDDEEDDTDEKAEEQSQGSSYEECEDTVDVSKALAKDDKDLQRMVTEFMEKTKERSPYVARLFVVLEDQDVDAAVTQYRIDHTVVLTQEEEKEMTKISEELAVKLKLDQDLKVLDNMKKEDKDAVMVELVSQFCEIVGLDSSLPENDRQARTYLSATEWKTDLAVLAYFEESYGIS</sequence>
<dbReference type="RefSeq" id="XP_005106697.1">
    <property type="nucleotide sequence ID" value="XM_005106640.3"/>
</dbReference>
<dbReference type="InterPro" id="IPR012317">
    <property type="entry name" value="Poly(ADP-ribose)pol_cat_dom"/>
</dbReference>
<feature type="domain" description="PARP catalytic" evidence="2">
    <location>
        <begin position="50"/>
        <end position="208"/>
    </location>
</feature>
<dbReference type="Gene3D" id="1.10.8.10">
    <property type="entry name" value="DNA helicase RuvA subunit, C-terminal domain"/>
    <property type="match status" value="1"/>
</dbReference>
<proteinExistence type="predicted"/>
<evidence type="ECO:0000259" key="2">
    <source>
        <dbReference type="Pfam" id="PF00644"/>
    </source>
</evidence>
<dbReference type="GeneID" id="101854894"/>
<reference evidence="4 5" key="1">
    <citation type="submission" date="2025-05" db="UniProtKB">
        <authorList>
            <consortium name="RefSeq"/>
        </authorList>
    </citation>
    <scope>IDENTIFICATION</scope>
</reference>
<dbReference type="RefSeq" id="XP_035827858.1">
    <property type="nucleotide sequence ID" value="XM_035971965.1"/>
</dbReference>
<feature type="region of interest" description="Disordered" evidence="1">
    <location>
        <begin position="242"/>
        <end position="300"/>
    </location>
</feature>
<dbReference type="InterPro" id="IPR051712">
    <property type="entry name" value="ARTD-AVP"/>
</dbReference>
<gene>
    <name evidence="4 5 6" type="primary">LOC101854894</name>
</gene>
<evidence type="ECO:0000313" key="3">
    <source>
        <dbReference type="Proteomes" id="UP000694888"/>
    </source>
</evidence>
<feature type="compositionally biased region" description="Acidic residues" evidence="1">
    <location>
        <begin position="256"/>
        <end position="283"/>
    </location>
</feature>
<accession>A0ABM0K1R1</accession>
<dbReference type="SUPFAM" id="SSF56399">
    <property type="entry name" value="ADP-ribosylation"/>
    <property type="match status" value="1"/>
</dbReference>
<evidence type="ECO:0000313" key="5">
    <source>
        <dbReference type="RefSeq" id="XP_035827858.1"/>
    </source>
</evidence>
<dbReference type="PANTHER" id="PTHR45740">
    <property type="entry name" value="POLY [ADP-RIBOSE] POLYMERASE"/>
    <property type="match status" value="1"/>
</dbReference>
<dbReference type="PANTHER" id="PTHR45740:SF2">
    <property type="entry name" value="POLY [ADP-RIBOSE] POLYMERASE"/>
    <property type="match status" value="1"/>
</dbReference>
<organism evidence="3 4">
    <name type="scientific">Aplysia californica</name>
    <name type="common">California sea hare</name>
    <dbReference type="NCBI Taxonomy" id="6500"/>
    <lineage>
        <taxon>Eukaryota</taxon>
        <taxon>Metazoa</taxon>
        <taxon>Spiralia</taxon>
        <taxon>Lophotrochozoa</taxon>
        <taxon>Mollusca</taxon>
        <taxon>Gastropoda</taxon>
        <taxon>Heterobranchia</taxon>
        <taxon>Euthyneura</taxon>
        <taxon>Tectipleura</taxon>
        <taxon>Aplysiida</taxon>
        <taxon>Aplysioidea</taxon>
        <taxon>Aplysiidae</taxon>
        <taxon>Aplysia</taxon>
    </lineage>
</organism>
<dbReference type="Pfam" id="PF14555">
    <property type="entry name" value="UBA_4"/>
    <property type="match status" value="1"/>
</dbReference>
<name>A0ABM0K1R1_APLCA</name>
<keyword evidence="3" id="KW-1185">Reference proteome</keyword>
<evidence type="ECO:0000256" key="1">
    <source>
        <dbReference type="SAM" id="MobiDB-lite"/>
    </source>
</evidence>
<dbReference type="Proteomes" id="UP000694888">
    <property type="component" value="Unplaced"/>
</dbReference>
<evidence type="ECO:0000313" key="6">
    <source>
        <dbReference type="RefSeq" id="XP_035827859.1"/>
    </source>
</evidence>
<dbReference type="RefSeq" id="XP_035827859.1">
    <property type="nucleotide sequence ID" value="XM_035971966.1"/>
</dbReference>
<dbReference type="Gene3D" id="3.90.228.10">
    <property type="match status" value="1"/>
</dbReference>
<feature type="compositionally biased region" description="Basic and acidic residues" evidence="1">
    <location>
        <begin position="162"/>
        <end position="175"/>
    </location>
</feature>
<dbReference type="Pfam" id="PF00644">
    <property type="entry name" value="PARP"/>
    <property type="match status" value="1"/>
</dbReference>
<feature type="region of interest" description="Disordered" evidence="1">
    <location>
        <begin position="162"/>
        <end position="181"/>
    </location>
</feature>
<evidence type="ECO:0000313" key="4">
    <source>
        <dbReference type="RefSeq" id="XP_005106697.1"/>
    </source>
</evidence>
<protein>
    <submittedName>
        <fullName evidence="4 5">Uncharacterized protein LOC101854894 isoform X1</fullName>
    </submittedName>
</protein>